<accession>A0ABP3ECD9</accession>
<dbReference type="EMBL" id="BAAABU010000028">
    <property type="protein sequence ID" value="GAA0259006.1"/>
    <property type="molecule type" value="Genomic_DNA"/>
</dbReference>
<evidence type="ECO:0000313" key="1">
    <source>
        <dbReference type="EMBL" id="GAA0259006.1"/>
    </source>
</evidence>
<dbReference type="Proteomes" id="UP001500416">
    <property type="component" value="Unassembled WGS sequence"/>
</dbReference>
<protein>
    <submittedName>
        <fullName evidence="1">Uncharacterized protein</fullName>
    </submittedName>
</protein>
<sequence length="71" mass="7298">MNRQRTFSPHPLPERFVLDAIAVAATFPSSTHEASALVGNSEVRAAIGGAADDAAVSDLVSALLGRVPVQA</sequence>
<organism evidence="1 2">
    <name type="scientific">Saccharothrix mutabilis subsp. mutabilis</name>
    <dbReference type="NCBI Taxonomy" id="66855"/>
    <lineage>
        <taxon>Bacteria</taxon>
        <taxon>Bacillati</taxon>
        <taxon>Actinomycetota</taxon>
        <taxon>Actinomycetes</taxon>
        <taxon>Pseudonocardiales</taxon>
        <taxon>Pseudonocardiaceae</taxon>
        <taxon>Saccharothrix</taxon>
    </lineage>
</organism>
<evidence type="ECO:0000313" key="2">
    <source>
        <dbReference type="Proteomes" id="UP001500416"/>
    </source>
</evidence>
<keyword evidence="2" id="KW-1185">Reference proteome</keyword>
<reference evidence="2" key="1">
    <citation type="journal article" date="2019" name="Int. J. Syst. Evol. Microbiol.">
        <title>The Global Catalogue of Microorganisms (GCM) 10K type strain sequencing project: providing services to taxonomists for standard genome sequencing and annotation.</title>
        <authorList>
            <consortium name="The Broad Institute Genomics Platform"/>
            <consortium name="The Broad Institute Genome Sequencing Center for Infectious Disease"/>
            <person name="Wu L."/>
            <person name="Ma J."/>
        </authorList>
    </citation>
    <scope>NUCLEOTIDE SEQUENCE [LARGE SCALE GENOMIC DNA]</scope>
    <source>
        <strain evidence="2">JCM 3380</strain>
    </source>
</reference>
<comment type="caution">
    <text evidence="1">The sequence shown here is derived from an EMBL/GenBank/DDBJ whole genome shotgun (WGS) entry which is preliminary data.</text>
</comment>
<gene>
    <name evidence="1" type="ORF">GCM10010492_69990</name>
</gene>
<proteinExistence type="predicted"/>
<name>A0ABP3ECD9_9PSEU</name>